<feature type="compositionally biased region" description="Basic residues" evidence="1">
    <location>
        <begin position="138"/>
        <end position="147"/>
    </location>
</feature>
<feature type="compositionally biased region" description="Polar residues" evidence="1">
    <location>
        <begin position="230"/>
        <end position="240"/>
    </location>
</feature>
<proteinExistence type="predicted"/>
<dbReference type="EMBL" id="BLIO01000001">
    <property type="protein sequence ID" value="GFE13658.1"/>
    <property type="molecule type" value="Genomic_DNA"/>
</dbReference>
<feature type="compositionally biased region" description="Basic and acidic residues" evidence="1">
    <location>
        <begin position="79"/>
        <end position="113"/>
    </location>
</feature>
<protein>
    <submittedName>
        <fullName evidence="2">Uncharacterized protein</fullName>
    </submittedName>
</protein>
<evidence type="ECO:0000256" key="1">
    <source>
        <dbReference type="SAM" id="MobiDB-lite"/>
    </source>
</evidence>
<sequence length="240" mass="25463">MSAVMPDWQAPKRAPWQQRGQGERHGRVGHRGGQTHQRRTEHERHFVQGAFEGKRGVDQAVVGPGAAGEGDEPGAGQRPDLRHSGPGEQRDQGERQRAGPGERGRHQRGHGEGVEPAGGQHHRPLPVPVGEPAEQRAARRLARRRSTAHQARGGQRTAGLRHQQQTAEPAHGGGQPAEEGDDGQQRPAQREHPAESGGGSGHRPTLTGGPARAPWTGPTKVPDPGAHSVGGNNDTHAGGR</sequence>
<evidence type="ECO:0000313" key="3">
    <source>
        <dbReference type="Proteomes" id="UP000430079"/>
    </source>
</evidence>
<comment type="caution">
    <text evidence="2">The sequence shown here is derived from an EMBL/GenBank/DDBJ whole genome shotgun (WGS) entry which is preliminary data.</text>
</comment>
<evidence type="ECO:0000313" key="2">
    <source>
        <dbReference type="EMBL" id="GFE13658.1"/>
    </source>
</evidence>
<gene>
    <name evidence="2" type="ORF">Sgleb_17050</name>
</gene>
<dbReference type="Proteomes" id="UP000430079">
    <property type="component" value="Unassembled WGS sequence"/>
</dbReference>
<keyword evidence="3" id="KW-1185">Reference proteome</keyword>
<organism evidence="2 3">
    <name type="scientific">Streptomyces glebosus</name>
    <dbReference type="NCBI Taxonomy" id="249580"/>
    <lineage>
        <taxon>Bacteria</taxon>
        <taxon>Bacillati</taxon>
        <taxon>Actinomycetota</taxon>
        <taxon>Actinomycetes</taxon>
        <taxon>Kitasatosporales</taxon>
        <taxon>Streptomycetaceae</taxon>
        <taxon>Streptomyces</taxon>
    </lineage>
</organism>
<dbReference type="AlphaFoldDB" id="A0A640SRJ8"/>
<name>A0A640SRJ8_9ACTN</name>
<reference evidence="2 3" key="1">
    <citation type="submission" date="2019-12" db="EMBL/GenBank/DDBJ databases">
        <title>Whole genome shotgun sequence of Streptomyces hygroscopicus subsp. glebosus NBRC 13786.</title>
        <authorList>
            <person name="Ichikawa N."/>
            <person name="Kimura A."/>
            <person name="Kitahashi Y."/>
            <person name="Komaki H."/>
            <person name="Tamura T."/>
        </authorList>
    </citation>
    <scope>NUCLEOTIDE SEQUENCE [LARGE SCALE GENOMIC DNA]</scope>
    <source>
        <strain evidence="2 3">NBRC 13786</strain>
    </source>
</reference>
<feature type="compositionally biased region" description="Basic and acidic residues" evidence="1">
    <location>
        <begin position="38"/>
        <end position="57"/>
    </location>
</feature>
<accession>A0A640SRJ8</accession>
<feature type="region of interest" description="Disordered" evidence="1">
    <location>
        <begin position="1"/>
        <end position="240"/>
    </location>
</feature>